<feature type="domain" description="Peptidase S8/S53" evidence="7">
    <location>
        <begin position="13"/>
        <end position="279"/>
    </location>
</feature>
<dbReference type="AlphaFoldDB" id="A0A097EKM0"/>
<sequence>MNALAAYNKGATGAGINLAVIDSGIDLQSQEFSGRLSSASQDVAGNASIADEGGHGTAVAFAAAGRRNGTGSQGVAFDATLTVLRADRPGSCASSGDAGGDTGCKFGTDAITKGVDAARAAGARVINLSLGGTTMPQSLIDAIGRATARGIIVVIAAGNDGSDNPDAFTSVASSAAARNLVIVAGSVGTNDVISSFSDKAGTGAAHYLTAVGEKVRAPNQSGAAYLWSGTSFAAPQISGAIALLAQAFPNLSGAQIVDLLFRTARDVGAAGVDSVYGNGVLDLTKAFQPVGTTSVAGSHIGVSLASNATLSAPMGDATVGSLGAVILDSYNRAFAIDLAGTIDRAGPQPVLAGVLQNRQRNLAMATGDMTVSLTLAPRANGDIALQRSMMTDTQATTARAIAGAVTQRLGEKTRFGFAFSQASGMIGAQIAGQTQPAFLVAGQTGLGFDGIARSAGALRQEVGGVGLTATIETGDVTARRDALLAGLSPYRRSGYDRVTVMADKRWGGLATTLSLSNLREADTLLGARFDGGLGAARARSWFVDMDARWTMGAGWTLGGSWRHGWTDAALRGGMAGSGRLTTAAFAADVGKNGVFGRDSFGLRIAQPLRVARGGIDYRLPTNYDYATLTVTDWTMQRLNLAPQGREIDVEARYRVLLGRGDLQTNLFWRRDPGNYAALPADVGGALRYTIGF</sequence>
<dbReference type="InterPro" id="IPR034061">
    <property type="entry name" value="Peptidases_S8_Autotransporter"/>
</dbReference>
<dbReference type="KEGG" id="stax:MC45_08785"/>
<keyword evidence="5 6" id="KW-0720">Serine protease</keyword>
<dbReference type="EMBL" id="CP009571">
    <property type="protein sequence ID" value="AIT08121.1"/>
    <property type="molecule type" value="Genomic_DNA"/>
</dbReference>
<dbReference type="PROSITE" id="PS00138">
    <property type="entry name" value="SUBTILASE_SER"/>
    <property type="match status" value="1"/>
</dbReference>
<gene>
    <name evidence="8" type="ORF">MC45_08785</name>
</gene>
<evidence type="ECO:0000313" key="8">
    <source>
        <dbReference type="EMBL" id="AIT08121.1"/>
    </source>
</evidence>
<organism evidence="8 9">
    <name type="scientific">Sphingomonas taxi</name>
    <dbReference type="NCBI Taxonomy" id="1549858"/>
    <lineage>
        <taxon>Bacteria</taxon>
        <taxon>Pseudomonadati</taxon>
        <taxon>Pseudomonadota</taxon>
        <taxon>Alphaproteobacteria</taxon>
        <taxon>Sphingomonadales</taxon>
        <taxon>Sphingomonadaceae</taxon>
        <taxon>Sphingomonas</taxon>
    </lineage>
</organism>
<evidence type="ECO:0000256" key="6">
    <source>
        <dbReference type="PROSITE-ProRule" id="PRU01240"/>
    </source>
</evidence>
<accession>A0A097EKM0</accession>
<dbReference type="PRINTS" id="PR00723">
    <property type="entry name" value="SUBTILISIN"/>
</dbReference>
<dbReference type="Gene3D" id="3.40.50.200">
    <property type="entry name" value="Peptidase S8/S53 domain"/>
    <property type="match status" value="1"/>
</dbReference>
<evidence type="ECO:0000259" key="7">
    <source>
        <dbReference type="Pfam" id="PF00082"/>
    </source>
</evidence>
<protein>
    <submittedName>
        <fullName evidence="8">Peptidase S8</fullName>
    </submittedName>
</protein>
<dbReference type="Proteomes" id="UP000033200">
    <property type="component" value="Chromosome"/>
</dbReference>
<dbReference type="GO" id="GO:0004252">
    <property type="term" value="F:serine-type endopeptidase activity"/>
    <property type="evidence" value="ECO:0007669"/>
    <property type="project" value="UniProtKB-UniRule"/>
</dbReference>
<keyword evidence="4 6" id="KW-0378">Hydrolase</keyword>
<dbReference type="CDD" id="cd04848">
    <property type="entry name" value="Peptidases_S8_Autotransporter_serine_protease_like"/>
    <property type="match status" value="1"/>
</dbReference>
<evidence type="ECO:0000313" key="9">
    <source>
        <dbReference type="Proteomes" id="UP000033200"/>
    </source>
</evidence>
<dbReference type="STRING" id="1549858.MC45_08785"/>
<dbReference type="PANTHER" id="PTHR43806:SF11">
    <property type="entry name" value="CEREVISIN-RELATED"/>
    <property type="match status" value="1"/>
</dbReference>
<evidence type="ECO:0000256" key="2">
    <source>
        <dbReference type="ARBA" id="ARBA00022670"/>
    </source>
</evidence>
<name>A0A097EKM0_9SPHN</name>
<keyword evidence="3" id="KW-0732">Signal</keyword>
<feature type="active site" description="Charge relay system" evidence="6">
    <location>
        <position position="55"/>
    </location>
</feature>
<dbReference type="InterPro" id="IPR000209">
    <property type="entry name" value="Peptidase_S8/S53_dom"/>
</dbReference>
<evidence type="ECO:0000256" key="1">
    <source>
        <dbReference type="ARBA" id="ARBA00011073"/>
    </source>
</evidence>
<dbReference type="InterPro" id="IPR023828">
    <property type="entry name" value="Peptidase_S8_Ser-AS"/>
</dbReference>
<evidence type="ECO:0000256" key="5">
    <source>
        <dbReference type="ARBA" id="ARBA00022825"/>
    </source>
</evidence>
<comment type="similarity">
    <text evidence="1 6">Belongs to the peptidase S8 family.</text>
</comment>
<feature type="active site" description="Charge relay system" evidence="6">
    <location>
        <position position="22"/>
    </location>
</feature>
<dbReference type="PROSITE" id="PS51892">
    <property type="entry name" value="SUBTILASE"/>
    <property type="match status" value="1"/>
</dbReference>
<evidence type="ECO:0000256" key="4">
    <source>
        <dbReference type="ARBA" id="ARBA00022801"/>
    </source>
</evidence>
<keyword evidence="2 6" id="KW-0645">Protease</keyword>
<reference evidence="8 9" key="1">
    <citation type="submission" date="2014-09" db="EMBL/GenBank/DDBJ databases">
        <title>Using Illumina technology Improving SMRT sequencing Genome Assembly by RASTools.</title>
        <authorList>
            <person name="Zhou Y."/>
            <person name="Ma T."/>
            <person name="Liu T."/>
        </authorList>
    </citation>
    <scope>NUCLEOTIDE SEQUENCE [LARGE SCALE GENOMIC DNA]</scope>
    <source>
        <strain evidence="8 9">ATCC 55669</strain>
    </source>
</reference>
<keyword evidence="9" id="KW-1185">Reference proteome</keyword>
<dbReference type="InterPro" id="IPR015500">
    <property type="entry name" value="Peptidase_S8_subtilisin-rel"/>
</dbReference>
<evidence type="ECO:0000256" key="3">
    <source>
        <dbReference type="ARBA" id="ARBA00022729"/>
    </source>
</evidence>
<dbReference type="InterPro" id="IPR036852">
    <property type="entry name" value="Peptidase_S8/S53_dom_sf"/>
</dbReference>
<dbReference type="Pfam" id="PF00082">
    <property type="entry name" value="Peptidase_S8"/>
    <property type="match status" value="1"/>
</dbReference>
<dbReference type="eggNOG" id="COG1404">
    <property type="taxonomic scope" value="Bacteria"/>
</dbReference>
<dbReference type="PANTHER" id="PTHR43806">
    <property type="entry name" value="PEPTIDASE S8"/>
    <property type="match status" value="1"/>
</dbReference>
<dbReference type="GO" id="GO:0006508">
    <property type="term" value="P:proteolysis"/>
    <property type="evidence" value="ECO:0007669"/>
    <property type="project" value="UniProtKB-KW"/>
</dbReference>
<proteinExistence type="inferred from homology"/>
<dbReference type="HOGENOM" id="CLU_381254_0_0_5"/>
<dbReference type="SUPFAM" id="SSF52743">
    <property type="entry name" value="Subtilisin-like"/>
    <property type="match status" value="1"/>
</dbReference>
<dbReference type="InterPro" id="IPR050131">
    <property type="entry name" value="Peptidase_S8_subtilisin-like"/>
</dbReference>
<feature type="active site" description="Charge relay system" evidence="6">
    <location>
        <position position="231"/>
    </location>
</feature>